<dbReference type="OrthoDB" id="62231at2"/>
<dbReference type="EMBL" id="CP034184">
    <property type="protein sequence ID" value="AZI43995.1"/>
    <property type="molecule type" value="Genomic_DNA"/>
</dbReference>
<gene>
    <name evidence="3" type="ORF">EHF33_13790</name>
</gene>
<organism evidence="3 4">
    <name type="scientific">Deinococcus psychrotolerans</name>
    <dbReference type="NCBI Taxonomy" id="2489213"/>
    <lineage>
        <taxon>Bacteria</taxon>
        <taxon>Thermotogati</taxon>
        <taxon>Deinococcota</taxon>
        <taxon>Deinococci</taxon>
        <taxon>Deinococcales</taxon>
        <taxon>Deinococcaceae</taxon>
        <taxon>Deinococcus</taxon>
    </lineage>
</organism>
<feature type="domain" description="WYL" evidence="1">
    <location>
        <begin position="138"/>
        <end position="207"/>
    </location>
</feature>
<proteinExistence type="predicted"/>
<sequence>MTVTRKRSQGQRLLRHIRLLSEEGPMTTAELARHLDCQLQEVQRDRRLLRAEGHVIWQTEERPIRYGLQHPWRATISSPEPVRAVITHALLRLLHHHAPTPSRVYHEALIHLTEQLPLRLQAVLRRTLASPQGSTPRILETVAAAWCYGEAVEFLYQKPTESVPKWSVADIAFMEINRSNLDWYVFARRQGETKVKTFHLSRFQDARRLTAQLSPDLDFDPQAELDGAWGIIGGQQHCEICLRFTPEATPYVHYRRWPGQLEGERQDNGCYVLRLNAPLDRHNLPVEVMAWIRGWGPRVEVISPGWLRQQWLAEAREVGERYGL</sequence>
<reference evidence="3 4" key="1">
    <citation type="submission" date="2018-11" db="EMBL/GenBank/DDBJ databases">
        <title>Deinococcus shelandsis sp. nov., isolated from South Shetland Islands soil of Antarctica.</title>
        <authorList>
            <person name="Tian J."/>
        </authorList>
    </citation>
    <scope>NUCLEOTIDE SEQUENCE [LARGE SCALE GENOMIC DNA]</scope>
    <source>
        <strain evidence="3 4">S14-83T</strain>
    </source>
</reference>
<dbReference type="InterPro" id="IPR057727">
    <property type="entry name" value="WCX_dom"/>
</dbReference>
<dbReference type="PANTHER" id="PTHR34580:SF1">
    <property type="entry name" value="PROTEIN PAFC"/>
    <property type="match status" value="1"/>
</dbReference>
<dbReference type="InterPro" id="IPR051534">
    <property type="entry name" value="CBASS_pafABC_assoc_protein"/>
</dbReference>
<dbReference type="AlphaFoldDB" id="A0A3G8YGB6"/>
<dbReference type="Pfam" id="PF13280">
    <property type="entry name" value="WYL"/>
    <property type="match status" value="1"/>
</dbReference>
<dbReference type="KEGG" id="dph:EHF33_13790"/>
<dbReference type="Pfam" id="PF25583">
    <property type="entry name" value="WCX"/>
    <property type="match status" value="1"/>
</dbReference>
<evidence type="ECO:0000259" key="2">
    <source>
        <dbReference type="Pfam" id="PF25583"/>
    </source>
</evidence>
<evidence type="ECO:0000259" key="1">
    <source>
        <dbReference type="Pfam" id="PF13280"/>
    </source>
</evidence>
<dbReference type="Proteomes" id="UP000276417">
    <property type="component" value="Chromosome 2"/>
</dbReference>
<dbReference type="InterPro" id="IPR026881">
    <property type="entry name" value="WYL_dom"/>
</dbReference>
<name>A0A3G8YGB6_9DEIO</name>
<protein>
    <submittedName>
        <fullName evidence="3">WYL domain-containing protein</fullName>
    </submittedName>
</protein>
<keyword evidence="4" id="KW-1185">Reference proteome</keyword>
<dbReference type="InterPro" id="IPR036390">
    <property type="entry name" value="WH_DNA-bd_sf"/>
</dbReference>
<dbReference type="PANTHER" id="PTHR34580">
    <property type="match status" value="1"/>
</dbReference>
<dbReference type="SUPFAM" id="SSF46785">
    <property type="entry name" value="Winged helix' DNA-binding domain"/>
    <property type="match status" value="1"/>
</dbReference>
<evidence type="ECO:0000313" key="4">
    <source>
        <dbReference type="Proteomes" id="UP000276417"/>
    </source>
</evidence>
<accession>A0A3G8YGB6</accession>
<feature type="domain" description="WCX" evidence="2">
    <location>
        <begin position="239"/>
        <end position="318"/>
    </location>
</feature>
<evidence type="ECO:0000313" key="3">
    <source>
        <dbReference type="EMBL" id="AZI43995.1"/>
    </source>
</evidence>
<dbReference type="RefSeq" id="WP_124873234.1">
    <property type="nucleotide sequence ID" value="NZ_CP034184.1"/>
</dbReference>